<dbReference type="Proteomes" id="UP000050525">
    <property type="component" value="Unassembled WGS sequence"/>
</dbReference>
<comment type="caution">
    <text evidence="1">The sequence shown here is derived from an EMBL/GenBank/DDBJ whole genome shotgun (WGS) entry which is preliminary data.</text>
</comment>
<name>A0A151NQ38_ALLMI</name>
<protein>
    <submittedName>
        <fullName evidence="1">Uncharacterized protein</fullName>
    </submittedName>
</protein>
<keyword evidence="2" id="KW-1185">Reference proteome</keyword>
<evidence type="ECO:0000313" key="2">
    <source>
        <dbReference type="Proteomes" id="UP000050525"/>
    </source>
</evidence>
<organism evidence="1 2">
    <name type="scientific">Alligator mississippiensis</name>
    <name type="common">American alligator</name>
    <dbReference type="NCBI Taxonomy" id="8496"/>
    <lineage>
        <taxon>Eukaryota</taxon>
        <taxon>Metazoa</taxon>
        <taxon>Chordata</taxon>
        <taxon>Craniata</taxon>
        <taxon>Vertebrata</taxon>
        <taxon>Euteleostomi</taxon>
        <taxon>Archelosauria</taxon>
        <taxon>Archosauria</taxon>
        <taxon>Crocodylia</taxon>
        <taxon>Alligatoridae</taxon>
        <taxon>Alligatorinae</taxon>
        <taxon>Alligator</taxon>
    </lineage>
</organism>
<evidence type="ECO:0000313" key="1">
    <source>
        <dbReference type="EMBL" id="KYO38941.1"/>
    </source>
</evidence>
<proteinExistence type="predicted"/>
<dbReference type="EMBL" id="AKHW03002408">
    <property type="protein sequence ID" value="KYO38941.1"/>
    <property type="molecule type" value="Genomic_DNA"/>
</dbReference>
<sequence length="72" mass="7777">MPPHAVMVIVSYMAGSGEGTVGTIVHVQVQEVSLLAYLVHVLGAMRQAQAKPCTLVHQHLGCCAQELRVLWL</sequence>
<accession>A0A151NQ38</accession>
<dbReference type="AlphaFoldDB" id="A0A151NQ38"/>
<reference evidence="1 2" key="1">
    <citation type="journal article" date="2012" name="Genome Biol.">
        <title>Sequencing three crocodilian genomes to illuminate the evolution of archosaurs and amniotes.</title>
        <authorList>
            <person name="St John J.A."/>
            <person name="Braun E.L."/>
            <person name="Isberg S.R."/>
            <person name="Miles L.G."/>
            <person name="Chong A.Y."/>
            <person name="Gongora J."/>
            <person name="Dalzell P."/>
            <person name="Moran C."/>
            <person name="Bed'hom B."/>
            <person name="Abzhanov A."/>
            <person name="Burgess S.C."/>
            <person name="Cooksey A.M."/>
            <person name="Castoe T.A."/>
            <person name="Crawford N.G."/>
            <person name="Densmore L.D."/>
            <person name="Drew J.C."/>
            <person name="Edwards S.V."/>
            <person name="Faircloth B.C."/>
            <person name="Fujita M.K."/>
            <person name="Greenwold M.J."/>
            <person name="Hoffmann F.G."/>
            <person name="Howard J.M."/>
            <person name="Iguchi T."/>
            <person name="Janes D.E."/>
            <person name="Khan S.Y."/>
            <person name="Kohno S."/>
            <person name="de Koning A.J."/>
            <person name="Lance S.L."/>
            <person name="McCarthy F.M."/>
            <person name="McCormack J.E."/>
            <person name="Merchant M.E."/>
            <person name="Peterson D.G."/>
            <person name="Pollock D.D."/>
            <person name="Pourmand N."/>
            <person name="Raney B.J."/>
            <person name="Roessler K.A."/>
            <person name="Sanford J.R."/>
            <person name="Sawyer R.H."/>
            <person name="Schmidt C.J."/>
            <person name="Triplett E.W."/>
            <person name="Tuberville T.D."/>
            <person name="Venegas-Anaya M."/>
            <person name="Howard J.T."/>
            <person name="Jarvis E.D."/>
            <person name="Guillette L.J.Jr."/>
            <person name="Glenn T.C."/>
            <person name="Green R.E."/>
            <person name="Ray D.A."/>
        </authorList>
    </citation>
    <scope>NUCLEOTIDE SEQUENCE [LARGE SCALE GENOMIC DNA]</scope>
    <source>
        <strain evidence="1">KSC_2009_1</strain>
    </source>
</reference>
<gene>
    <name evidence="1" type="ORF">Y1Q_0004386</name>
</gene>